<dbReference type="Proteomes" id="UP000516361">
    <property type="component" value="Chromosome"/>
</dbReference>
<dbReference type="FunFam" id="3.30.160.810:FF:000001">
    <property type="entry name" value="50S ribosomal protein L3"/>
    <property type="match status" value="1"/>
</dbReference>
<sequence>MKGLIGRKVAMTRIYKDGKAIPVTVVKAGPCFVTQKKTKETDGYDAIQVGYEEIAERKLTKPLLGHLKKAEVKPLRILKEFRVENVDEYQLGQEINVSIFEENEKIDIIGTSKGRGYAGAMKRWNFGGGEVSHGSKFHRALASTGQHTYPARVLKGKKMHGHYGNKRTTVLNSQVVHIDAENNLIAVKGGVPGARGGLIIIREAVKK</sequence>
<evidence type="ECO:0000256" key="7">
    <source>
        <dbReference type="HAMAP-Rule" id="MF_01325"/>
    </source>
</evidence>
<dbReference type="EMBL" id="AP018712">
    <property type="protein sequence ID" value="BBE30896.1"/>
    <property type="molecule type" value="Genomic_DNA"/>
</dbReference>
<keyword evidence="4 7" id="KW-0689">Ribosomal protein</keyword>
<dbReference type="KEGG" id="ocy:OSSY52_10370"/>
<dbReference type="InParanoid" id="A0A7G1G6B8"/>
<dbReference type="PROSITE" id="PS00474">
    <property type="entry name" value="RIBOSOMAL_L3"/>
    <property type="match status" value="1"/>
</dbReference>
<evidence type="ECO:0000313" key="10">
    <source>
        <dbReference type="EMBL" id="BBE30896.1"/>
    </source>
</evidence>
<dbReference type="NCBIfam" id="TIGR03625">
    <property type="entry name" value="L3_bact"/>
    <property type="match status" value="1"/>
</dbReference>
<comment type="subunit">
    <text evidence="7 9">Part of the 50S ribosomal subunit. Forms a cluster with proteins L14 and L19.</text>
</comment>
<reference evidence="10 11" key="1">
    <citation type="submission" date="2018-06" db="EMBL/GenBank/DDBJ databases">
        <title>Genome sequencing of Oceanotoga sp. sy52.</title>
        <authorList>
            <person name="Mori K."/>
        </authorList>
    </citation>
    <scope>NUCLEOTIDE SEQUENCE [LARGE SCALE GENOMIC DNA]</scope>
    <source>
        <strain evidence="11">sy52</strain>
    </source>
</reference>
<keyword evidence="3 7" id="KW-0694">RNA-binding</keyword>
<dbReference type="RefSeq" id="WP_190615963.1">
    <property type="nucleotide sequence ID" value="NZ_AP018712.1"/>
</dbReference>
<dbReference type="AlphaFoldDB" id="A0A7G1G6B8"/>
<comment type="similarity">
    <text evidence="1 7 8">Belongs to the universal ribosomal protein uL3 family.</text>
</comment>
<evidence type="ECO:0000256" key="1">
    <source>
        <dbReference type="ARBA" id="ARBA00006540"/>
    </source>
</evidence>
<dbReference type="Pfam" id="PF00297">
    <property type="entry name" value="Ribosomal_L3"/>
    <property type="match status" value="1"/>
</dbReference>
<dbReference type="InterPro" id="IPR019926">
    <property type="entry name" value="Ribosomal_uL3_CS"/>
</dbReference>
<proteinExistence type="inferred from homology"/>
<evidence type="ECO:0000256" key="3">
    <source>
        <dbReference type="ARBA" id="ARBA00022884"/>
    </source>
</evidence>
<keyword evidence="11" id="KW-1185">Reference proteome</keyword>
<evidence type="ECO:0000256" key="2">
    <source>
        <dbReference type="ARBA" id="ARBA00022730"/>
    </source>
</evidence>
<dbReference type="Gene3D" id="2.40.30.10">
    <property type="entry name" value="Translation factors"/>
    <property type="match status" value="1"/>
</dbReference>
<dbReference type="FunCoup" id="A0A7G1G6B8">
    <property type="interactions" value="418"/>
</dbReference>
<evidence type="ECO:0000313" key="11">
    <source>
        <dbReference type="Proteomes" id="UP000516361"/>
    </source>
</evidence>
<dbReference type="GO" id="GO:0019843">
    <property type="term" value="F:rRNA binding"/>
    <property type="evidence" value="ECO:0007669"/>
    <property type="project" value="UniProtKB-UniRule"/>
</dbReference>
<evidence type="ECO:0000256" key="6">
    <source>
        <dbReference type="ARBA" id="ARBA00035243"/>
    </source>
</evidence>
<dbReference type="SUPFAM" id="SSF50447">
    <property type="entry name" value="Translation proteins"/>
    <property type="match status" value="1"/>
</dbReference>
<dbReference type="GO" id="GO:0006412">
    <property type="term" value="P:translation"/>
    <property type="evidence" value="ECO:0007669"/>
    <property type="project" value="UniProtKB-UniRule"/>
</dbReference>
<evidence type="ECO:0000256" key="8">
    <source>
        <dbReference type="RuleBase" id="RU003905"/>
    </source>
</evidence>
<keyword evidence="2 7" id="KW-0699">rRNA-binding</keyword>
<dbReference type="PANTHER" id="PTHR11229:SF16">
    <property type="entry name" value="LARGE RIBOSOMAL SUBUNIT PROTEIN UL3C"/>
    <property type="match status" value="1"/>
</dbReference>
<gene>
    <name evidence="7 10" type="primary">rplC</name>
    <name evidence="10" type="ORF">OSSY52_10370</name>
</gene>
<evidence type="ECO:0000256" key="4">
    <source>
        <dbReference type="ARBA" id="ARBA00022980"/>
    </source>
</evidence>
<comment type="function">
    <text evidence="7 9">One of the primary rRNA binding proteins, it binds directly near the 3'-end of the 23S rRNA, where it nucleates assembly of the 50S subunit.</text>
</comment>
<dbReference type="InterPro" id="IPR019927">
    <property type="entry name" value="Ribosomal_uL3_bac/org-type"/>
</dbReference>
<evidence type="ECO:0000256" key="5">
    <source>
        <dbReference type="ARBA" id="ARBA00023274"/>
    </source>
</evidence>
<keyword evidence="5 7" id="KW-0687">Ribonucleoprotein</keyword>
<protein>
    <recommendedName>
        <fullName evidence="6 7">Large ribosomal subunit protein uL3</fullName>
    </recommendedName>
</protein>
<dbReference type="GO" id="GO:0022625">
    <property type="term" value="C:cytosolic large ribosomal subunit"/>
    <property type="evidence" value="ECO:0007669"/>
    <property type="project" value="TreeGrafter"/>
</dbReference>
<dbReference type="PANTHER" id="PTHR11229">
    <property type="entry name" value="50S RIBOSOMAL PROTEIN L3"/>
    <property type="match status" value="1"/>
</dbReference>
<dbReference type="GO" id="GO:0003735">
    <property type="term" value="F:structural constituent of ribosome"/>
    <property type="evidence" value="ECO:0007669"/>
    <property type="project" value="UniProtKB-UniRule"/>
</dbReference>
<dbReference type="FunFam" id="2.40.30.10:FF:000004">
    <property type="entry name" value="50S ribosomal protein L3"/>
    <property type="match status" value="1"/>
</dbReference>
<accession>A0A7G1G6B8</accession>
<dbReference type="HAMAP" id="MF_01325_B">
    <property type="entry name" value="Ribosomal_uL3_B"/>
    <property type="match status" value="1"/>
</dbReference>
<dbReference type="InterPro" id="IPR000597">
    <property type="entry name" value="Ribosomal_uL3"/>
</dbReference>
<organism evidence="10 11">
    <name type="scientific">Tepiditoga spiralis</name>
    <dbReference type="NCBI Taxonomy" id="2108365"/>
    <lineage>
        <taxon>Bacteria</taxon>
        <taxon>Thermotogati</taxon>
        <taxon>Thermotogota</taxon>
        <taxon>Thermotogae</taxon>
        <taxon>Petrotogales</taxon>
        <taxon>Petrotogaceae</taxon>
        <taxon>Tepiditoga</taxon>
    </lineage>
</organism>
<evidence type="ECO:0000256" key="9">
    <source>
        <dbReference type="RuleBase" id="RU003906"/>
    </source>
</evidence>
<dbReference type="Gene3D" id="3.30.160.810">
    <property type="match status" value="1"/>
</dbReference>
<dbReference type="InterPro" id="IPR009000">
    <property type="entry name" value="Transl_B-barrel_sf"/>
</dbReference>
<name>A0A7G1G6B8_9BACT</name>